<reference evidence="1 2" key="2">
    <citation type="submission" date="2017-09" db="EMBL/GenBank/DDBJ databases">
        <title>Extensive intraspecific genome diversity in a model arbuscular mycorrhizal fungus.</title>
        <authorList>
            <person name="Chen E.C."/>
            <person name="Morin E."/>
            <person name="Beaudet D."/>
            <person name="Noel J."/>
            <person name="Ndikumana S."/>
            <person name="Charron P."/>
            <person name="St-Onge C."/>
            <person name="Giorgi J."/>
            <person name="Grigoriev I.V."/>
            <person name="Roux C."/>
            <person name="Martin F.M."/>
            <person name="Corradi N."/>
        </authorList>
    </citation>
    <scope>NUCLEOTIDE SEQUENCE [LARGE SCALE GENOMIC DNA]</scope>
    <source>
        <strain evidence="1 2">A5</strain>
    </source>
</reference>
<evidence type="ECO:0000313" key="1">
    <source>
        <dbReference type="EMBL" id="PKC08706.1"/>
    </source>
</evidence>
<sequence length="199" mass="22775">MPNIMKKQKEQMELSLYYHAVKIELEGLHSKEIILDESNQCINNLFDCLQVQISLFLEDTSLILEIWKVVYLTSQKTSHFVCLLNNGTFLCMCIINKTHDYLCHYFYCVITLTSTARFYIGLINQRWYKDIFQGTNILNKEFVAISSIKISALKIHSLPIQFLNSNGSAIQPKIVVDNSNGSISINSNNNGKSDNIINI</sequence>
<comment type="caution">
    <text evidence="1">The sequence shown here is derived from an EMBL/GenBank/DDBJ whole genome shotgun (WGS) entry which is preliminary data.</text>
</comment>
<protein>
    <submittedName>
        <fullName evidence="1">Uncharacterized protein</fullName>
    </submittedName>
</protein>
<name>A0A2N0PPE8_9GLOM</name>
<reference evidence="1 2" key="1">
    <citation type="submission" date="2016-04" db="EMBL/GenBank/DDBJ databases">
        <title>Genome analyses suggest a sexual origin of heterokaryosis in a supposedly ancient asexual fungus.</title>
        <authorList>
            <person name="Ropars J."/>
            <person name="Sedzielewska K."/>
            <person name="Noel J."/>
            <person name="Charron P."/>
            <person name="Farinelli L."/>
            <person name="Marton T."/>
            <person name="Kruger M."/>
            <person name="Pelin A."/>
            <person name="Brachmann A."/>
            <person name="Corradi N."/>
        </authorList>
    </citation>
    <scope>NUCLEOTIDE SEQUENCE [LARGE SCALE GENOMIC DNA]</scope>
    <source>
        <strain evidence="1 2">A5</strain>
    </source>
</reference>
<proteinExistence type="predicted"/>
<dbReference type="Proteomes" id="UP000232722">
    <property type="component" value="Unassembled WGS sequence"/>
</dbReference>
<organism evidence="1 2">
    <name type="scientific">Rhizophagus irregularis</name>
    <dbReference type="NCBI Taxonomy" id="588596"/>
    <lineage>
        <taxon>Eukaryota</taxon>
        <taxon>Fungi</taxon>
        <taxon>Fungi incertae sedis</taxon>
        <taxon>Mucoromycota</taxon>
        <taxon>Glomeromycotina</taxon>
        <taxon>Glomeromycetes</taxon>
        <taxon>Glomerales</taxon>
        <taxon>Glomeraceae</taxon>
        <taxon>Rhizophagus</taxon>
    </lineage>
</organism>
<dbReference type="VEuPathDB" id="FungiDB:FUN_008949"/>
<gene>
    <name evidence="1" type="ORF">RhiirA5_416572</name>
</gene>
<dbReference type="EMBL" id="LLXJ01000520">
    <property type="protein sequence ID" value="PKC08706.1"/>
    <property type="molecule type" value="Genomic_DNA"/>
</dbReference>
<accession>A0A2N0PPE8</accession>
<evidence type="ECO:0000313" key="2">
    <source>
        <dbReference type="Proteomes" id="UP000232722"/>
    </source>
</evidence>
<dbReference type="VEuPathDB" id="FungiDB:RhiirA1_457567"/>
<dbReference type="AlphaFoldDB" id="A0A2N0PPE8"/>